<reference evidence="1" key="1">
    <citation type="submission" date="2022-08" db="EMBL/GenBank/DDBJ databases">
        <authorList>
            <person name="Kallberg Y."/>
            <person name="Tangrot J."/>
            <person name="Rosling A."/>
        </authorList>
    </citation>
    <scope>NUCLEOTIDE SEQUENCE</scope>
    <source>
        <strain evidence="1">Wild A</strain>
    </source>
</reference>
<dbReference type="AlphaFoldDB" id="A0A9W4SJ07"/>
<dbReference type="Proteomes" id="UP001153678">
    <property type="component" value="Unassembled WGS sequence"/>
</dbReference>
<evidence type="ECO:0000313" key="1">
    <source>
        <dbReference type="EMBL" id="CAI2170823.1"/>
    </source>
</evidence>
<sequence>HFYKVLRKSLQVKFHISLLNKCWYNDLKLSITNEELALLNVCGGQAYTEKLQNIVSVKAKYGRNFKTTWARYLSEGETAKQIRSKHS</sequence>
<dbReference type="EMBL" id="CAMKVN010000747">
    <property type="protein sequence ID" value="CAI2170823.1"/>
    <property type="molecule type" value="Genomic_DNA"/>
</dbReference>
<keyword evidence="2" id="KW-1185">Reference proteome</keyword>
<protein>
    <submittedName>
        <fullName evidence="1">14433_t:CDS:1</fullName>
    </submittedName>
</protein>
<organism evidence="1 2">
    <name type="scientific">Funneliformis geosporum</name>
    <dbReference type="NCBI Taxonomy" id="1117311"/>
    <lineage>
        <taxon>Eukaryota</taxon>
        <taxon>Fungi</taxon>
        <taxon>Fungi incertae sedis</taxon>
        <taxon>Mucoromycota</taxon>
        <taxon>Glomeromycotina</taxon>
        <taxon>Glomeromycetes</taxon>
        <taxon>Glomerales</taxon>
        <taxon>Glomeraceae</taxon>
        <taxon>Funneliformis</taxon>
    </lineage>
</organism>
<feature type="non-terminal residue" evidence="1">
    <location>
        <position position="1"/>
    </location>
</feature>
<name>A0A9W4SJ07_9GLOM</name>
<evidence type="ECO:0000313" key="2">
    <source>
        <dbReference type="Proteomes" id="UP001153678"/>
    </source>
</evidence>
<accession>A0A9W4SJ07</accession>
<gene>
    <name evidence="1" type="ORF">FWILDA_LOCUS4771</name>
</gene>
<proteinExistence type="predicted"/>
<comment type="caution">
    <text evidence="1">The sequence shown here is derived from an EMBL/GenBank/DDBJ whole genome shotgun (WGS) entry which is preliminary data.</text>
</comment>